<feature type="signal peptide" evidence="3">
    <location>
        <begin position="1"/>
        <end position="30"/>
    </location>
</feature>
<dbReference type="EMBL" id="CP073344">
    <property type="protein sequence ID" value="UTW03231.1"/>
    <property type="molecule type" value="Genomic_DNA"/>
</dbReference>
<dbReference type="Pfam" id="PF07361">
    <property type="entry name" value="Cytochrom_B562"/>
    <property type="match status" value="1"/>
</dbReference>
<dbReference type="InterPro" id="IPR009155">
    <property type="entry name" value="Cyt_b562"/>
</dbReference>
<name>A0ABY5GWI2_9GAMM</name>
<evidence type="ECO:0000313" key="4">
    <source>
        <dbReference type="EMBL" id="UTW03231.1"/>
    </source>
</evidence>
<evidence type="ECO:0000256" key="2">
    <source>
        <dbReference type="ARBA" id="ARBA00022729"/>
    </source>
</evidence>
<accession>A0ABY5GWI2</accession>
<dbReference type="Proteomes" id="UP001059950">
    <property type="component" value="Chromosome"/>
</dbReference>
<keyword evidence="5" id="KW-1185">Reference proteome</keyword>
<dbReference type="InterPro" id="IPR010980">
    <property type="entry name" value="Cyt_c/b562"/>
</dbReference>
<protein>
    <recommendedName>
        <fullName evidence="6">Soluble cytochrome b562</fullName>
    </recommendedName>
</protein>
<dbReference type="Gene3D" id="1.20.120.10">
    <property type="entry name" value="Cytochrome c/b562"/>
    <property type="match status" value="1"/>
</dbReference>
<proteinExistence type="inferred from homology"/>
<feature type="chain" id="PRO_5046918986" description="Soluble cytochrome b562" evidence="3">
    <location>
        <begin position="31"/>
        <end position="144"/>
    </location>
</feature>
<comment type="similarity">
    <text evidence="1">Belongs to the cytochrome b562 family.</text>
</comment>
<reference evidence="4" key="1">
    <citation type="submission" date="2021-04" db="EMBL/GenBank/DDBJ databases">
        <title>Oceanospirillales bacteria with DddD are important DMSP degraders in coastal seawater.</title>
        <authorList>
            <person name="Liu J."/>
        </authorList>
    </citation>
    <scope>NUCLEOTIDE SEQUENCE</scope>
    <source>
        <strain evidence="4">GY6</strain>
    </source>
</reference>
<evidence type="ECO:0000313" key="5">
    <source>
        <dbReference type="Proteomes" id="UP001059950"/>
    </source>
</evidence>
<gene>
    <name evidence="4" type="ORF">KDX31_18215</name>
</gene>
<evidence type="ECO:0000256" key="3">
    <source>
        <dbReference type="SAM" id="SignalP"/>
    </source>
</evidence>
<evidence type="ECO:0008006" key="6">
    <source>
        <dbReference type="Google" id="ProtNLM"/>
    </source>
</evidence>
<keyword evidence="2 3" id="KW-0732">Signal</keyword>
<organism evidence="4 5">
    <name type="scientific">Amphritea atlantica</name>
    <dbReference type="NCBI Taxonomy" id="355243"/>
    <lineage>
        <taxon>Bacteria</taxon>
        <taxon>Pseudomonadati</taxon>
        <taxon>Pseudomonadota</taxon>
        <taxon>Gammaproteobacteria</taxon>
        <taxon>Oceanospirillales</taxon>
        <taxon>Oceanospirillaceae</taxon>
        <taxon>Amphritea</taxon>
    </lineage>
</organism>
<sequence>MFFKRLGKITLAPFFMGLLLSLLLSTSATAGALKPTMKEMRLYYKQALDTQDPAVFNDKISQFLTELQTARAFEFSPERKALSLEGLNKVQTLVSGLPEATETNLSQLQTQLKEVDQLRIEYHKKVKPGVFELLLDTLKQSLGF</sequence>
<evidence type="ECO:0000256" key="1">
    <source>
        <dbReference type="ARBA" id="ARBA00005523"/>
    </source>
</evidence>
<dbReference type="SUPFAM" id="SSF47175">
    <property type="entry name" value="Cytochromes"/>
    <property type="match status" value="1"/>
</dbReference>